<evidence type="ECO:0000256" key="3">
    <source>
        <dbReference type="ARBA" id="ARBA00022679"/>
    </source>
</evidence>
<comment type="catalytic activity">
    <reaction evidence="1">
        <text>ATP + protein L-histidine = ADP + protein N-phospho-L-histidine.</text>
        <dbReference type="EC" id="2.7.13.3"/>
    </reaction>
</comment>
<reference evidence="6" key="1">
    <citation type="journal article" date="2014" name="Front. Microbiol.">
        <title>High frequency of phylogenetically diverse reductive dehalogenase-homologous genes in deep subseafloor sedimentary metagenomes.</title>
        <authorList>
            <person name="Kawai M."/>
            <person name="Futagami T."/>
            <person name="Toyoda A."/>
            <person name="Takaki Y."/>
            <person name="Nishi S."/>
            <person name="Hori S."/>
            <person name="Arai W."/>
            <person name="Tsubouchi T."/>
            <person name="Morono Y."/>
            <person name="Uchiyama I."/>
            <person name="Ito T."/>
            <person name="Fujiyama A."/>
            <person name="Inagaki F."/>
            <person name="Takami H."/>
        </authorList>
    </citation>
    <scope>NUCLEOTIDE SEQUENCE</scope>
    <source>
        <strain evidence="6">Expedition CK06-06</strain>
    </source>
</reference>
<keyword evidence="4" id="KW-0418">Kinase</keyword>
<gene>
    <name evidence="6" type="ORF">S01H1_15253</name>
</gene>
<dbReference type="PRINTS" id="PR00344">
    <property type="entry name" value="BCTRLSENSOR"/>
</dbReference>
<sequence>NSPFGKEELALGLPIAKELVEMHNGWIWAESKDGRGNSFCFTLPKTNTQAVTASTSAEGTKEQHQS</sequence>
<dbReference type="EC" id="2.7.13.3" evidence="2"/>
<dbReference type="PANTHER" id="PTHR43047:SF72">
    <property type="entry name" value="OSMOSENSING HISTIDINE PROTEIN KINASE SLN1"/>
    <property type="match status" value="1"/>
</dbReference>
<dbReference type="SUPFAM" id="SSF55874">
    <property type="entry name" value="ATPase domain of HSP90 chaperone/DNA topoisomerase II/histidine kinase"/>
    <property type="match status" value="1"/>
</dbReference>
<evidence type="ECO:0000256" key="4">
    <source>
        <dbReference type="ARBA" id="ARBA00022777"/>
    </source>
</evidence>
<dbReference type="InterPro" id="IPR036890">
    <property type="entry name" value="HATPase_C_sf"/>
</dbReference>
<dbReference type="InterPro" id="IPR003594">
    <property type="entry name" value="HATPase_dom"/>
</dbReference>
<dbReference type="EMBL" id="BARS01007958">
    <property type="protein sequence ID" value="GAF71835.1"/>
    <property type="molecule type" value="Genomic_DNA"/>
</dbReference>
<dbReference type="GO" id="GO:0000155">
    <property type="term" value="F:phosphorelay sensor kinase activity"/>
    <property type="evidence" value="ECO:0007669"/>
    <property type="project" value="TreeGrafter"/>
</dbReference>
<dbReference type="GO" id="GO:0009927">
    <property type="term" value="F:histidine phosphotransfer kinase activity"/>
    <property type="evidence" value="ECO:0007669"/>
    <property type="project" value="TreeGrafter"/>
</dbReference>
<evidence type="ECO:0000256" key="1">
    <source>
        <dbReference type="ARBA" id="ARBA00000085"/>
    </source>
</evidence>
<evidence type="ECO:0000313" key="6">
    <source>
        <dbReference type="EMBL" id="GAF71835.1"/>
    </source>
</evidence>
<dbReference type="Gene3D" id="3.30.565.10">
    <property type="entry name" value="Histidine kinase-like ATPase, C-terminal domain"/>
    <property type="match status" value="1"/>
</dbReference>
<evidence type="ECO:0000256" key="2">
    <source>
        <dbReference type="ARBA" id="ARBA00012438"/>
    </source>
</evidence>
<name>X0T6W8_9ZZZZ</name>
<feature type="non-terminal residue" evidence="6">
    <location>
        <position position="1"/>
    </location>
</feature>
<keyword evidence="3" id="KW-0808">Transferase</keyword>
<dbReference type="PANTHER" id="PTHR43047">
    <property type="entry name" value="TWO-COMPONENT HISTIDINE PROTEIN KINASE"/>
    <property type="match status" value="1"/>
</dbReference>
<dbReference type="GO" id="GO:0005886">
    <property type="term" value="C:plasma membrane"/>
    <property type="evidence" value="ECO:0007669"/>
    <property type="project" value="TreeGrafter"/>
</dbReference>
<comment type="caution">
    <text evidence="6">The sequence shown here is derived from an EMBL/GenBank/DDBJ whole genome shotgun (WGS) entry which is preliminary data.</text>
</comment>
<dbReference type="AlphaFoldDB" id="X0T6W8"/>
<proteinExistence type="predicted"/>
<protein>
    <recommendedName>
        <fullName evidence="2">histidine kinase</fullName>
        <ecNumber evidence="2">2.7.13.3</ecNumber>
    </recommendedName>
</protein>
<dbReference type="Pfam" id="PF02518">
    <property type="entry name" value="HATPase_c"/>
    <property type="match status" value="1"/>
</dbReference>
<organism evidence="6">
    <name type="scientific">marine sediment metagenome</name>
    <dbReference type="NCBI Taxonomy" id="412755"/>
    <lineage>
        <taxon>unclassified sequences</taxon>
        <taxon>metagenomes</taxon>
        <taxon>ecological metagenomes</taxon>
    </lineage>
</organism>
<dbReference type="InterPro" id="IPR004358">
    <property type="entry name" value="Sig_transdc_His_kin-like_C"/>
</dbReference>
<evidence type="ECO:0000259" key="5">
    <source>
        <dbReference type="Pfam" id="PF02518"/>
    </source>
</evidence>
<feature type="domain" description="Histidine kinase/HSP90-like ATPase" evidence="5">
    <location>
        <begin position="7"/>
        <end position="46"/>
    </location>
</feature>
<accession>X0T6W8</accession>